<dbReference type="InterPro" id="IPR052155">
    <property type="entry name" value="Biofilm_reg_signaling"/>
</dbReference>
<feature type="domain" description="EAL" evidence="2">
    <location>
        <begin position="470"/>
        <end position="719"/>
    </location>
</feature>
<keyword evidence="1" id="KW-0472">Membrane</keyword>
<dbReference type="Pfam" id="PF00563">
    <property type="entry name" value="EAL"/>
    <property type="match status" value="1"/>
</dbReference>
<dbReference type="InterPro" id="IPR035919">
    <property type="entry name" value="EAL_sf"/>
</dbReference>
<evidence type="ECO:0000313" key="4">
    <source>
        <dbReference type="EMBL" id="MFG1254938.1"/>
    </source>
</evidence>
<dbReference type="CDD" id="cd01948">
    <property type="entry name" value="EAL"/>
    <property type="match status" value="1"/>
</dbReference>
<evidence type="ECO:0000259" key="3">
    <source>
        <dbReference type="PROSITE" id="PS50887"/>
    </source>
</evidence>
<feature type="domain" description="GGDEF" evidence="3">
    <location>
        <begin position="329"/>
        <end position="461"/>
    </location>
</feature>
<feature type="transmembrane region" description="Helical" evidence="1">
    <location>
        <begin position="27"/>
        <end position="49"/>
    </location>
</feature>
<keyword evidence="5" id="KW-1185">Reference proteome</keyword>
<accession>A0ABW6ZPK1</accession>
<dbReference type="PANTHER" id="PTHR44757:SF2">
    <property type="entry name" value="BIOFILM ARCHITECTURE MAINTENANCE PROTEIN MBAA"/>
    <property type="match status" value="1"/>
</dbReference>
<organism evidence="4 5">
    <name type="scientific">Xanthobacter aminoxidans</name>
    <dbReference type="NCBI Taxonomy" id="186280"/>
    <lineage>
        <taxon>Bacteria</taxon>
        <taxon>Pseudomonadati</taxon>
        <taxon>Pseudomonadota</taxon>
        <taxon>Alphaproteobacteria</taxon>
        <taxon>Hyphomicrobiales</taxon>
        <taxon>Xanthobacteraceae</taxon>
        <taxon>Xanthobacter</taxon>
    </lineage>
</organism>
<dbReference type="SUPFAM" id="SSF141868">
    <property type="entry name" value="EAL domain-like"/>
    <property type="match status" value="1"/>
</dbReference>
<gene>
    <name evidence="4" type="ORF">V5F30_22205</name>
</gene>
<dbReference type="Gene3D" id="3.30.70.270">
    <property type="match status" value="1"/>
</dbReference>
<evidence type="ECO:0000256" key="1">
    <source>
        <dbReference type="SAM" id="Phobius"/>
    </source>
</evidence>
<dbReference type="EMBL" id="JBAFUR010000007">
    <property type="protein sequence ID" value="MFG1254938.1"/>
    <property type="molecule type" value="Genomic_DNA"/>
</dbReference>
<proteinExistence type="predicted"/>
<dbReference type="RefSeq" id="WP_394008601.1">
    <property type="nucleotide sequence ID" value="NZ_JBAFUR010000007.1"/>
</dbReference>
<dbReference type="Proteomes" id="UP001604043">
    <property type="component" value="Unassembled WGS sequence"/>
</dbReference>
<dbReference type="InterPro" id="IPR029787">
    <property type="entry name" value="Nucleotide_cyclase"/>
</dbReference>
<dbReference type="NCBIfam" id="TIGR00254">
    <property type="entry name" value="GGDEF"/>
    <property type="match status" value="1"/>
</dbReference>
<dbReference type="InterPro" id="IPR043128">
    <property type="entry name" value="Rev_trsase/Diguanyl_cyclase"/>
</dbReference>
<dbReference type="SMART" id="SM00267">
    <property type="entry name" value="GGDEF"/>
    <property type="match status" value="1"/>
</dbReference>
<reference evidence="4 5" key="1">
    <citation type="submission" date="2024-02" db="EMBL/GenBank/DDBJ databases">
        <title>Expansion and revision of Xanthobacter and proposal of Roseixanthobacter gen. nov.</title>
        <authorList>
            <person name="Soltysiak M.P.M."/>
            <person name="Jalihal A."/>
            <person name="Ory A."/>
            <person name="Chrisophersen C."/>
            <person name="Lee A.D."/>
            <person name="Boulton J."/>
            <person name="Springer M."/>
        </authorList>
    </citation>
    <scope>NUCLEOTIDE SEQUENCE [LARGE SCALE GENOMIC DNA]</scope>
    <source>
        <strain evidence="4 5">CB5</strain>
    </source>
</reference>
<keyword evidence="1" id="KW-1133">Transmembrane helix</keyword>
<dbReference type="SUPFAM" id="SSF55073">
    <property type="entry name" value="Nucleotide cyclase"/>
    <property type="match status" value="1"/>
</dbReference>
<evidence type="ECO:0000313" key="5">
    <source>
        <dbReference type="Proteomes" id="UP001604043"/>
    </source>
</evidence>
<name>A0ABW6ZPK1_9HYPH</name>
<keyword evidence="1" id="KW-0812">Transmembrane</keyword>
<dbReference type="CDD" id="cd01949">
    <property type="entry name" value="GGDEF"/>
    <property type="match status" value="1"/>
</dbReference>
<dbReference type="PROSITE" id="PS50883">
    <property type="entry name" value="EAL"/>
    <property type="match status" value="1"/>
</dbReference>
<evidence type="ECO:0000259" key="2">
    <source>
        <dbReference type="PROSITE" id="PS50883"/>
    </source>
</evidence>
<dbReference type="InterPro" id="IPR001633">
    <property type="entry name" value="EAL_dom"/>
</dbReference>
<feature type="transmembrane region" description="Helical" evidence="1">
    <location>
        <begin position="260"/>
        <end position="280"/>
    </location>
</feature>
<dbReference type="Gene3D" id="3.20.20.450">
    <property type="entry name" value="EAL domain"/>
    <property type="match status" value="1"/>
</dbReference>
<sequence>MEQRFWTAFQGGIAISRPSGRHVHRSLLAGLGALALLVAGLVGVFVYAGMKQDEKAGMRERLALLAALHAHEELIQQAMATSEDERQVLGQLASGDIARLHERFGRRLNDGFGLEFVYIIDAKGNLLYSSENGKTGEQKAFAWIRPAITRALAEGRAGRAGLVASKDGAGILVVRPFSERADDIKAPQPLAAVTVDLLDDSLLQSLAAPAHLHDVQLRTGRTATNHPDRVGTAVPNLFDGTEAELAWRGAQPGRSLLRNALPALAVLTTLLSVTFLVMMFRALRVAAALAASEAQAREMASRDYLTGLFNRGYFIEALESALAGRAPDARLVLLFIDLDDFKLINDTAGHGAGDLLLKAVATRVALTIGDRGVVGRFGGDEFVAFFPAANAGEIDVLLDRLQAALRPPVPDGAGELRVSASIGVAEAPQDAATASDLMRRADIALYRAKDSGGDTLCRFETQLESERNARREIETALGGALERGELVITYQPQVDVASGRVVGFETLLRWDHPKLGRLLPAQFIAMAEEMHIIGGLDLYGLRRACMEAAALPGMSISVNIAPSTMRSADFAQQIGAILKETGFDPARLEIEVPETIVLNSSAELSRTFEALREQGVGVALDDYGTGYASLHHVSRFPVTRIKIDRSFMLKACSDPDVAAVIEHKLKLAQSLRINVTAEGVETREQLRFLREIGMPTAQGYLFAPPLPIAAAIDMLRRQDEALPDGMLRAKAGGAG</sequence>
<comment type="caution">
    <text evidence="4">The sequence shown here is derived from an EMBL/GenBank/DDBJ whole genome shotgun (WGS) entry which is preliminary data.</text>
</comment>
<dbReference type="PROSITE" id="PS50887">
    <property type="entry name" value="GGDEF"/>
    <property type="match status" value="1"/>
</dbReference>
<protein>
    <submittedName>
        <fullName evidence="4">EAL domain-containing protein</fullName>
    </submittedName>
</protein>
<dbReference type="PANTHER" id="PTHR44757">
    <property type="entry name" value="DIGUANYLATE CYCLASE DGCP"/>
    <property type="match status" value="1"/>
</dbReference>
<dbReference type="SMART" id="SM00052">
    <property type="entry name" value="EAL"/>
    <property type="match status" value="1"/>
</dbReference>
<dbReference type="Pfam" id="PF00990">
    <property type="entry name" value="GGDEF"/>
    <property type="match status" value="1"/>
</dbReference>
<dbReference type="InterPro" id="IPR000160">
    <property type="entry name" value="GGDEF_dom"/>
</dbReference>